<evidence type="ECO:0000313" key="2">
    <source>
        <dbReference type="Proteomes" id="UP000647241"/>
    </source>
</evidence>
<proteinExistence type="predicted"/>
<reference evidence="1" key="2">
    <citation type="submission" date="2020-09" db="EMBL/GenBank/DDBJ databases">
        <authorList>
            <person name="Sun Q."/>
            <person name="Zhou Y."/>
        </authorList>
    </citation>
    <scope>NUCLEOTIDE SEQUENCE</scope>
    <source>
        <strain evidence="1">CGMCC 1.12997</strain>
    </source>
</reference>
<dbReference type="EMBL" id="BMGT01000005">
    <property type="protein sequence ID" value="GGG89124.1"/>
    <property type="molecule type" value="Genomic_DNA"/>
</dbReference>
<dbReference type="SUPFAM" id="SSF53756">
    <property type="entry name" value="UDP-Glycosyltransferase/glycogen phosphorylase"/>
    <property type="match status" value="1"/>
</dbReference>
<dbReference type="Gene3D" id="3.40.50.2000">
    <property type="entry name" value="Glycogen Phosphorylase B"/>
    <property type="match status" value="1"/>
</dbReference>
<name>A0A917MAC9_9BACT</name>
<dbReference type="Proteomes" id="UP000647241">
    <property type="component" value="Unassembled WGS sequence"/>
</dbReference>
<keyword evidence="2" id="KW-1185">Reference proteome</keyword>
<comment type="caution">
    <text evidence="1">The sequence shown here is derived from an EMBL/GenBank/DDBJ whole genome shotgun (WGS) entry which is preliminary data.</text>
</comment>
<dbReference type="AlphaFoldDB" id="A0A917MAC9"/>
<sequence length="322" mass="37189">MRDPRIFYYAFDSGLPSGGEKDTYEHVDILNQSGSDAYALHLKEGYRHTWFRNETRTICFRDMWNLHDRQRDYFVLPEVLGPMIESFPGRKVIFNKNVYYGFQAFQSDEQLFKTYSDPSVAAVFAVSEHNRSHLAFTFPESQIFRVVYSIDCEVFSYNPMPNKKPIIACVAKDLPQLDMLRKIISARNCAGLNDFGMYEWLLLKGYDEGRMASTLRDAVLVISLSTKEGLSRTIREAMACGCLVLVPAAGAAMEDLPQHAHVEVENLMDMVTKIEDIMRMFLHQPDQLAALSLENCRYATSFTYQRSREHILRAWQEILRED</sequence>
<reference evidence="1" key="1">
    <citation type="journal article" date="2014" name="Int. J. Syst. Evol. Microbiol.">
        <title>Complete genome sequence of Corynebacterium casei LMG S-19264T (=DSM 44701T), isolated from a smear-ripened cheese.</title>
        <authorList>
            <consortium name="US DOE Joint Genome Institute (JGI-PGF)"/>
            <person name="Walter F."/>
            <person name="Albersmeier A."/>
            <person name="Kalinowski J."/>
            <person name="Ruckert C."/>
        </authorList>
    </citation>
    <scope>NUCLEOTIDE SEQUENCE</scope>
    <source>
        <strain evidence="1">CGMCC 1.12997</strain>
    </source>
</reference>
<accession>A0A917MAC9</accession>
<organism evidence="1 2">
    <name type="scientific">Edaphobacter dinghuensis</name>
    <dbReference type="NCBI Taxonomy" id="1560005"/>
    <lineage>
        <taxon>Bacteria</taxon>
        <taxon>Pseudomonadati</taxon>
        <taxon>Acidobacteriota</taxon>
        <taxon>Terriglobia</taxon>
        <taxon>Terriglobales</taxon>
        <taxon>Acidobacteriaceae</taxon>
        <taxon>Edaphobacter</taxon>
    </lineage>
</organism>
<gene>
    <name evidence="1" type="ORF">GCM10011585_36610</name>
</gene>
<evidence type="ECO:0000313" key="1">
    <source>
        <dbReference type="EMBL" id="GGG89124.1"/>
    </source>
</evidence>
<protein>
    <submittedName>
        <fullName evidence="1">Uncharacterized protein</fullName>
    </submittedName>
</protein>